<dbReference type="Proteomes" id="UP000092445">
    <property type="component" value="Unassembled WGS sequence"/>
</dbReference>
<reference evidence="3" key="1">
    <citation type="submission" date="2014-03" db="EMBL/GenBank/DDBJ databases">
        <authorList>
            <person name="Aksoy S."/>
            <person name="Warren W."/>
            <person name="Wilson R.K."/>
        </authorList>
    </citation>
    <scope>NUCLEOTIDE SEQUENCE [LARGE SCALE GENOMIC DNA]</scope>
    <source>
        <strain evidence="3">IAEA</strain>
    </source>
</reference>
<dbReference type="AlphaFoldDB" id="A0A1A9ZHC4"/>
<dbReference type="VEuPathDB" id="VectorBase:GPAI014703"/>
<proteinExistence type="predicted"/>
<evidence type="ECO:0000256" key="1">
    <source>
        <dbReference type="SAM" id="MobiDB-lite"/>
    </source>
</evidence>
<reference evidence="2" key="2">
    <citation type="submission" date="2020-05" db="UniProtKB">
        <authorList>
            <consortium name="EnsemblMetazoa"/>
        </authorList>
    </citation>
    <scope>IDENTIFICATION</scope>
    <source>
        <strain evidence="2">IAEA</strain>
    </source>
</reference>
<feature type="region of interest" description="Disordered" evidence="1">
    <location>
        <begin position="98"/>
        <end position="125"/>
    </location>
</feature>
<feature type="compositionally biased region" description="Basic and acidic residues" evidence="1">
    <location>
        <begin position="106"/>
        <end position="125"/>
    </location>
</feature>
<accession>A0A1A9ZHC4</accession>
<evidence type="ECO:0000313" key="2">
    <source>
        <dbReference type="EnsemblMetazoa" id="GPAI014703-PA"/>
    </source>
</evidence>
<organism evidence="2 3">
    <name type="scientific">Glossina pallidipes</name>
    <name type="common">Tsetse fly</name>
    <dbReference type="NCBI Taxonomy" id="7398"/>
    <lineage>
        <taxon>Eukaryota</taxon>
        <taxon>Metazoa</taxon>
        <taxon>Ecdysozoa</taxon>
        <taxon>Arthropoda</taxon>
        <taxon>Hexapoda</taxon>
        <taxon>Insecta</taxon>
        <taxon>Pterygota</taxon>
        <taxon>Neoptera</taxon>
        <taxon>Endopterygota</taxon>
        <taxon>Diptera</taxon>
        <taxon>Brachycera</taxon>
        <taxon>Muscomorpha</taxon>
        <taxon>Hippoboscoidea</taxon>
        <taxon>Glossinidae</taxon>
        <taxon>Glossina</taxon>
    </lineage>
</organism>
<protein>
    <submittedName>
        <fullName evidence="2">Uncharacterized protein</fullName>
    </submittedName>
</protein>
<evidence type="ECO:0000313" key="3">
    <source>
        <dbReference type="Proteomes" id="UP000092445"/>
    </source>
</evidence>
<sequence>MRTTRNIRDAFEPKRSVMIFSMQHKVNSSKACDKSTTYCPLPISPIFRMKPKESSAKKYKNLNFVKKYEDEFSAMHKLSFSKKEDEYTSTARPQCRRKLHTVASRVRRESDSDVDDGQKKFQLEA</sequence>
<dbReference type="EnsemblMetazoa" id="GPAI014703-RA">
    <property type="protein sequence ID" value="GPAI014703-PA"/>
    <property type="gene ID" value="GPAI014703"/>
</dbReference>
<keyword evidence="3" id="KW-1185">Reference proteome</keyword>
<name>A0A1A9ZHC4_GLOPL</name>